<comment type="caution">
    <text evidence="17">The sequence shown here is derived from an EMBL/GenBank/DDBJ whole genome shotgun (WGS) entry which is preliminary data.</text>
</comment>
<evidence type="ECO:0000256" key="7">
    <source>
        <dbReference type="ARBA" id="ARBA00022692"/>
    </source>
</evidence>
<feature type="compositionally biased region" description="Basic and acidic residues" evidence="15">
    <location>
        <begin position="130"/>
        <end position="148"/>
    </location>
</feature>
<evidence type="ECO:0000256" key="10">
    <source>
        <dbReference type="ARBA" id="ARBA00022927"/>
    </source>
</evidence>
<keyword evidence="10" id="KW-0653">Protein transport</keyword>
<keyword evidence="6" id="KW-0337">GPI-anchor biosynthesis</keyword>
<keyword evidence="11 16" id="KW-1133">Transmembrane helix</keyword>
<dbReference type="PANTHER" id="PTHR21072:SF13">
    <property type="entry name" value="GPI TRANSAMIDASE COMPONENT PIG-S"/>
    <property type="match status" value="1"/>
</dbReference>
<dbReference type="InParanoid" id="A0A7J7DJ97"/>
<dbReference type="UniPathway" id="UPA00196"/>
<evidence type="ECO:0000256" key="12">
    <source>
        <dbReference type="ARBA" id="ARBA00023054"/>
    </source>
</evidence>
<evidence type="ECO:0000256" key="15">
    <source>
        <dbReference type="SAM" id="MobiDB-lite"/>
    </source>
</evidence>
<name>A0A7J7DJ97_TRIWF</name>
<dbReference type="GO" id="GO:0042765">
    <property type="term" value="C:GPI-anchor transamidase complex"/>
    <property type="evidence" value="ECO:0007669"/>
    <property type="project" value="InterPro"/>
</dbReference>
<keyword evidence="5" id="KW-0813">Transport</keyword>
<accession>A0A7J7DJ97</accession>
<protein>
    <recommendedName>
        <fullName evidence="19">GPI transamidase component PIG-S</fullName>
    </recommendedName>
</protein>
<evidence type="ECO:0000256" key="16">
    <source>
        <dbReference type="SAM" id="Phobius"/>
    </source>
</evidence>
<evidence type="ECO:0000256" key="2">
    <source>
        <dbReference type="ARBA" id="ARBA00004687"/>
    </source>
</evidence>
<dbReference type="PANTHER" id="PTHR21072">
    <property type="entry name" value="GPI TRANSAMIDASE COMPONENT PIG-S"/>
    <property type="match status" value="1"/>
</dbReference>
<keyword evidence="18" id="KW-1185">Reference proteome</keyword>
<evidence type="ECO:0000256" key="9">
    <source>
        <dbReference type="ARBA" id="ARBA00022824"/>
    </source>
</evidence>
<comment type="pathway">
    <text evidence="2">Glycolipid biosynthesis; glycosylphosphatidylinositol-anchor biosynthesis.</text>
</comment>
<dbReference type="FunCoup" id="A0A7J7DJ97">
    <property type="interactions" value="4739"/>
</dbReference>
<reference evidence="17 18" key="1">
    <citation type="journal article" date="2020" name="Nat. Commun.">
        <title>Genome of Tripterygium wilfordii and identification of cytochrome P450 involved in triptolide biosynthesis.</title>
        <authorList>
            <person name="Tu L."/>
            <person name="Su P."/>
            <person name="Zhang Z."/>
            <person name="Gao L."/>
            <person name="Wang J."/>
            <person name="Hu T."/>
            <person name="Zhou J."/>
            <person name="Zhang Y."/>
            <person name="Zhao Y."/>
            <person name="Liu Y."/>
            <person name="Song Y."/>
            <person name="Tong Y."/>
            <person name="Lu Y."/>
            <person name="Yang J."/>
            <person name="Xu C."/>
            <person name="Jia M."/>
            <person name="Peters R.J."/>
            <person name="Huang L."/>
            <person name="Gao W."/>
        </authorList>
    </citation>
    <scope>NUCLEOTIDE SEQUENCE [LARGE SCALE GENOMIC DNA]</scope>
    <source>
        <strain evidence="18">cv. XIE 37</strain>
        <tissue evidence="17">Leaf</tissue>
    </source>
</reference>
<dbReference type="Proteomes" id="UP000593562">
    <property type="component" value="Unassembled WGS sequence"/>
</dbReference>
<evidence type="ECO:0000256" key="1">
    <source>
        <dbReference type="ARBA" id="ARBA00004477"/>
    </source>
</evidence>
<dbReference type="FunFam" id="1.20.5.110:FF:000011">
    <property type="entry name" value="B-cell receptor-associated protein 29"/>
    <property type="match status" value="1"/>
</dbReference>
<evidence type="ECO:0000256" key="11">
    <source>
        <dbReference type="ARBA" id="ARBA00022989"/>
    </source>
</evidence>
<evidence type="ECO:0000256" key="8">
    <source>
        <dbReference type="ARBA" id="ARBA00022703"/>
    </source>
</evidence>
<feature type="transmembrane region" description="Helical" evidence="16">
    <location>
        <begin position="6"/>
        <end position="23"/>
    </location>
</feature>
<evidence type="ECO:0000256" key="3">
    <source>
        <dbReference type="ARBA" id="ARBA00005316"/>
    </source>
</evidence>
<feature type="transmembrane region" description="Helical" evidence="16">
    <location>
        <begin position="87"/>
        <end position="105"/>
    </location>
</feature>
<comment type="similarity">
    <text evidence="4">Belongs to the BCAP29/BCAP31 family.</text>
</comment>
<proteinExistence type="inferred from homology"/>
<feature type="transmembrane region" description="Helical" evidence="16">
    <location>
        <begin position="327"/>
        <end position="345"/>
    </location>
</feature>
<dbReference type="Gene3D" id="1.20.5.110">
    <property type="match status" value="1"/>
</dbReference>
<keyword evidence="12" id="KW-0175">Coiled coil</keyword>
<organism evidence="17 18">
    <name type="scientific">Tripterygium wilfordii</name>
    <name type="common">Thunder God vine</name>
    <dbReference type="NCBI Taxonomy" id="458696"/>
    <lineage>
        <taxon>Eukaryota</taxon>
        <taxon>Viridiplantae</taxon>
        <taxon>Streptophyta</taxon>
        <taxon>Embryophyta</taxon>
        <taxon>Tracheophyta</taxon>
        <taxon>Spermatophyta</taxon>
        <taxon>Magnoliopsida</taxon>
        <taxon>eudicotyledons</taxon>
        <taxon>Gunneridae</taxon>
        <taxon>Pentapetalae</taxon>
        <taxon>rosids</taxon>
        <taxon>fabids</taxon>
        <taxon>Celastrales</taxon>
        <taxon>Celastraceae</taxon>
        <taxon>Tripterygium</taxon>
    </lineage>
</organism>
<keyword evidence="9" id="KW-0256">Endoplasmic reticulum</keyword>
<dbReference type="InterPro" id="IPR019540">
    <property type="entry name" value="PtdIno-glycan_biosynth_class_S"/>
</dbReference>
<keyword evidence="13 16" id="KW-0472">Membrane</keyword>
<comment type="subcellular location">
    <subcellularLocation>
        <location evidence="1">Endoplasmic reticulum membrane</location>
        <topology evidence="1">Multi-pass membrane protein</topology>
    </subcellularLocation>
</comment>
<dbReference type="GO" id="GO:0016255">
    <property type="term" value="P:attachment of GPI anchor to protein"/>
    <property type="evidence" value="ECO:0007669"/>
    <property type="project" value="InterPro"/>
</dbReference>
<dbReference type="EMBL" id="JAAARO010000006">
    <property type="protein sequence ID" value="KAF5746304.1"/>
    <property type="molecule type" value="Genomic_DNA"/>
</dbReference>
<evidence type="ECO:0000313" key="17">
    <source>
        <dbReference type="EMBL" id="KAF5746304.1"/>
    </source>
</evidence>
<dbReference type="Pfam" id="PF10510">
    <property type="entry name" value="PIG-S"/>
    <property type="match status" value="1"/>
</dbReference>
<keyword evidence="14" id="KW-0325">Glycoprotein</keyword>
<evidence type="ECO:0000256" key="14">
    <source>
        <dbReference type="ARBA" id="ARBA00023180"/>
    </source>
</evidence>
<feature type="region of interest" description="Disordered" evidence="15">
    <location>
        <begin position="127"/>
        <end position="148"/>
    </location>
</feature>
<keyword evidence="7 16" id="KW-0812">Transmembrane</keyword>
<gene>
    <name evidence="17" type="ORF">HS088_TW06G00475</name>
</gene>
<sequence>MYQLWILLLCAEGVVAFLLLVEIGPLRELLIKFLDLLKTGTGPVIVLTIAGFMFMIFGSNVMSIINIGNKGTRLGSTSPMDQVLYRTHWLDASYLGFILFLVFIIDRVHSYLKELIELRSNEGSSTDELENLRKKNMQLKDKEEKTSKEMKQLQDEISTLSESLKKLKLECQEKDQTTETAEGHVTALQKQFAELLLEYDRLLEENQNLQTQGSLVFQSLLFWCLISTFFQVYPIDTLGPTLWSHRPSPAHVCRLSRLWPSIGAGPWSSSETGTLLEPSNAELQSTFGASVMAEISESTELARKDSVDVSDFDPKTMRTTKPGLKRLYLTLSVLFSFLLGLPFLWKSVEIYRSPLPFRDIDALSTQIESNPLQFPCRFQAIFVGFSNLNPSDLHLSILNQIHKLTINSPQCGTCSNNFTLSISVDPDSRIGTIDFSRDDDDVDEALENALAGGSDLGGKVYSVLVVDGVGEMEGVRAVVGKYRHAWILGKGLETEAVTVRVAEIFVKVFVNGGREEGMIHGEFMPVGADGKIVLSFNLLNADPRDWVYDWDFQTMDEILLAPVVEALNPIANISVESQVLYHTPKASFSYWDDKWNSYIFSTKDLPFFVNSNEWHLDTSIAAGGRSKVLQIVVYIPSADESPLLLQLPDGEISRTNSFISPMWGGVIVWNPQDVSNDSESKLPDRHNISRQDLQKIFEIFMGQFRQLFGLKSDSLYVGQSGKSTVLACDRGFSEWELDVLSRQHTCFNLHSSATTLGSLSRLVQSLPRMIIMDEIGKQVKFSLEAAKLAQSNASLGVYDASAVSSRQARSLAEDAFFHPSIMSVSYYSFEHCFAVYSPFFLPVSMHVILAALKEWRRYKQEKRKYLAWQAKQR</sequence>
<comment type="similarity">
    <text evidence="3">Belongs to the PIGS family.</text>
</comment>
<evidence type="ECO:0000256" key="5">
    <source>
        <dbReference type="ARBA" id="ARBA00022448"/>
    </source>
</evidence>
<dbReference type="AlphaFoldDB" id="A0A7J7DJ97"/>
<dbReference type="GO" id="GO:0006506">
    <property type="term" value="P:GPI anchor biosynthetic process"/>
    <property type="evidence" value="ECO:0007669"/>
    <property type="project" value="UniProtKB-UniPathway"/>
</dbReference>
<evidence type="ECO:0000256" key="4">
    <source>
        <dbReference type="ARBA" id="ARBA00007956"/>
    </source>
</evidence>
<evidence type="ECO:0000256" key="6">
    <source>
        <dbReference type="ARBA" id="ARBA00022502"/>
    </source>
</evidence>
<evidence type="ECO:0000313" key="18">
    <source>
        <dbReference type="Proteomes" id="UP000593562"/>
    </source>
</evidence>
<evidence type="ECO:0008006" key="19">
    <source>
        <dbReference type="Google" id="ProtNLM"/>
    </source>
</evidence>
<keyword evidence="8" id="KW-0053">Apoptosis</keyword>
<feature type="transmembrane region" description="Helical" evidence="16">
    <location>
        <begin position="44"/>
        <end position="67"/>
    </location>
</feature>
<evidence type="ECO:0000256" key="13">
    <source>
        <dbReference type="ARBA" id="ARBA00023136"/>
    </source>
</evidence>
<dbReference type="GO" id="GO:0015031">
    <property type="term" value="P:protein transport"/>
    <property type="evidence" value="ECO:0007669"/>
    <property type="project" value="UniProtKB-KW"/>
</dbReference>